<dbReference type="AlphaFoldDB" id="A0A2W5GX03"/>
<feature type="chain" id="PRO_5016175318" description="DUF1266 domain-containing protein" evidence="1">
    <location>
        <begin position="23"/>
        <end position="224"/>
    </location>
</feature>
<dbReference type="EMBL" id="QFOI01000070">
    <property type="protein sequence ID" value="PZP50376.1"/>
    <property type="molecule type" value="Genomic_DNA"/>
</dbReference>
<dbReference type="Pfam" id="PF06889">
    <property type="entry name" value="DUF1266"/>
    <property type="match status" value="1"/>
</dbReference>
<feature type="signal peptide" evidence="1">
    <location>
        <begin position="1"/>
        <end position="22"/>
    </location>
</feature>
<name>A0A2W5GX03_9SPHI</name>
<dbReference type="InterPro" id="IPR009677">
    <property type="entry name" value="DUF1266"/>
</dbReference>
<comment type="caution">
    <text evidence="3">The sequence shown here is derived from an EMBL/GenBank/DDBJ whole genome shotgun (WGS) entry which is preliminary data.</text>
</comment>
<dbReference type="PROSITE" id="PS51257">
    <property type="entry name" value="PROKAR_LIPOPROTEIN"/>
    <property type="match status" value="1"/>
</dbReference>
<evidence type="ECO:0000259" key="2">
    <source>
        <dbReference type="Pfam" id="PF06889"/>
    </source>
</evidence>
<dbReference type="Proteomes" id="UP000249645">
    <property type="component" value="Unassembled WGS sequence"/>
</dbReference>
<gene>
    <name evidence="3" type="ORF">DI598_05700</name>
</gene>
<feature type="domain" description="DUF1266" evidence="2">
    <location>
        <begin position="127"/>
        <end position="222"/>
    </location>
</feature>
<evidence type="ECO:0000313" key="4">
    <source>
        <dbReference type="Proteomes" id="UP000249645"/>
    </source>
</evidence>
<evidence type="ECO:0000313" key="3">
    <source>
        <dbReference type="EMBL" id="PZP50376.1"/>
    </source>
</evidence>
<evidence type="ECO:0000256" key="1">
    <source>
        <dbReference type="SAM" id="SignalP"/>
    </source>
</evidence>
<keyword evidence="1" id="KW-0732">Signal</keyword>
<accession>A0A2W5GX03</accession>
<protein>
    <recommendedName>
        <fullName evidence="2">DUF1266 domain-containing protein</fullName>
    </recommendedName>
</protein>
<proteinExistence type="predicted"/>
<reference evidence="3 4" key="1">
    <citation type="submission" date="2017-11" db="EMBL/GenBank/DDBJ databases">
        <title>Infants hospitalized years apart are colonized by the same room-sourced microbial strains.</title>
        <authorList>
            <person name="Brooks B."/>
            <person name="Olm M.R."/>
            <person name="Firek B.A."/>
            <person name="Baker R."/>
            <person name="Thomas B.C."/>
            <person name="Morowitz M.J."/>
            <person name="Banfield J.F."/>
        </authorList>
    </citation>
    <scope>NUCLEOTIDE SEQUENCE [LARGE SCALE GENOMIC DNA]</scope>
    <source>
        <strain evidence="3">S2_009_000_R2_76</strain>
    </source>
</reference>
<sequence length="224" mass="24717">MKTTKLALTAFLFAAISFCTLTSCNSDKKGKSGENSSTESAKNDDELKSFMLGGIYFENGYGGKSSTESAGSQSGTSPEDLIKGYREIFIFPYKPAEGACAKTMLSQYWDVNSKDSLMSVLDKLKTHKMESSHTKSWDYARLVNNACMGYAAGYLTKEEATKIIGDVLPLAKADYKTWDEYFADFAKGRNQWNAEETADKKAFDELSTSITKGDKSIYTVLPLN</sequence>
<organism evidence="3 4">
    <name type="scientific">Pseudopedobacter saltans</name>
    <dbReference type="NCBI Taxonomy" id="151895"/>
    <lineage>
        <taxon>Bacteria</taxon>
        <taxon>Pseudomonadati</taxon>
        <taxon>Bacteroidota</taxon>
        <taxon>Sphingobacteriia</taxon>
        <taxon>Sphingobacteriales</taxon>
        <taxon>Sphingobacteriaceae</taxon>
        <taxon>Pseudopedobacter</taxon>
    </lineage>
</organism>